<reference evidence="1 2" key="1">
    <citation type="submission" date="2020-09" db="EMBL/GenBank/DDBJ databases">
        <title>Photobacterium sp. CAU 1568 isolated from sand of Sido Beach.</title>
        <authorList>
            <person name="Kim W."/>
        </authorList>
    </citation>
    <scope>NUCLEOTIDE SEQUENCE [LARGE SCALE GENOMIC DNA]</scope>
    <source>
        <strain evidence="1 2">CAU 1568</strain>
    </source>
</reference>
<proteinExistence type="predicted"/>
<evidence type="ECO:0008006" key="3">
    <source>
        <dbReference type="Google" id="ProtNLM"/>
    </source>
</evidence>
<comment type="caution">
    <text evidence="1">The sequence shown here is derived from an EMBL/GenBank/DDBJ whole genome shotgun (WGS) entry which is preliminary data.</text>
</comment>
<gene>
    <name evidence="1" type="ORF">IFO68_21215</name>
</gene>
<keyword evidence="2" id="KW-1185">Reference proteome</keyword>
<sequence length="95" mass="10877">MPRPYAEHVIYKRQYQTHQVTTDYHSEALKKYVKARAKGNCEGCDTPAPFETKKGTYLEHHHVHRLATTDAAAFNQTLIEKLMGIEGKKLHLPTS</sequence>
<organism evidence="1 2">
    <name type="scientific">Photobacterium arenosum</name>
    <dbReference type="NCBI Taxonomy" id="2774143"/>
    <lineage>
        <taxon>Bacteria</taxon>
        <taxon>Pseudomonadati</taxon>
        <taxon>Pseudomonadota</taxon>
        <taxon>Gammaproteobacteria</taxon>
        <taxon>Vibrionales</taxon>
        <taxon>Vibrionaceae</taxon>
        <taxon>Photobacterium</taxon>
    </lineage>
</organism>
<protein>
    <recommendedName>
        <fullName evidence="3">HNH endonuclease</fullName>
    </recommendedName>
</protein>
<evidence type="ECO:0000313" key="1">
    <source>
        <dbReference type="EMBL" id="MBD8515202.1"/>
    </source>
</evidence>
<dbReference type="EMBL" id="JACYTP010000021">
    <property type="protein sequence ID" value="MBD8515202.1"/>
    <property type="molecule type" value="Genomic_DNA"/>
</dbReference>
<accession>A0ABR9BRT2</accession>
<evidence type="ECO:0000313" key="2">
    <source>
        <dbReference type="Proteomes" id="UP000649768"/>
    </source>
</evidence>
<dbReference type="Proteomes" id="UP000649768">
    <property type="component" value="Unassembled WGS sequence"/>
</dbReference>
<dbReference type="RefSeq" id="WP_192017771.1">
    <property type="nucleotide sequence ID" value="NZ_JACYTP010000021.1"/>
</dbReference>
<name>A0ABR9BRT2_9GAMM</name>